<gene>
    <name evidence="11" type="ORF">C7R54_27190</name>
</gene>
<dbReference type="Gene3D" id="2.40.128.130">
    <property type="entry name" value="Autotransporter beta-domain"/>
    <property type="match status" value="1"/>
</dbReference>
<dbReference type="SUPFAM" id="SSF52743">
    <property type="entry name" value="Subtilisin-like"/>
    <property type="match status" value="1"/>
</dbReference>
<evidence type="ECO:0000256" key="8">
    <source>
        <dbReference type="SAM" id="MobiDB-lite"/>
    </source>
</evidence>
<dbReference type="Pfam" id="PF03797">
    <property type="entry name" value="Autotransporter"/>
    <property type="match status" value="1"/>
</dbReference>
<dbReference type="InterPro" id="IPR005546">
    <property type="entry name" value="Autotransporte_beta"/>
</dbReference>
<evidence type="ECO:0000256" key="2">
    <source>
        <dbReference type="ARBA" id="ARBA00022670"/>
    </source>
</evidence>
<evidence type="ECO:0000313" key="11">
    <source>
        <dbReference type="EMBL" id="RXN83935.1"/>
    </source>
</evidence>
<keyword evidence="2 7" id="KW-0645">Protease</keyword>
<feature type="domain" description="Autotransporter" evidence="10">
    <location>
        <begin position="758"/>
        <end position="1034"/>
    </location>
</feature>
<dbReference type="GO" id="GO:0019867">
    <property type="term" value="C:outer membrane"/>
    <property type="evidence" value="ECO:0007669"/>
    <property type="project" value="InterPro"/>
</dbReference>
<proteinExistence type="inferred from homology"/>
<evidence type="ECO:0000256" key="1">
    <source>
        <dbReference type="ARBA" id="ARBA00011073"/>
    </source>
</evidence>
<dbReference type="InterPro" id="IPR015500">
    <property type="entry name" value="Peptidase_S8_subtilisin-rel"/>
</dbReference>
<dbReference type="NCBIfam" id="TIGR01414">
    <property type="entry name" value="autotrans_barl"/>
    <property type="match status" value="1"/>
</dbReference>
<dbReference type="InterPro" id="IPR034061">
    <property type="entry name" value="Peptidases_S8_Autotransporter"/>
</dbReference>
<dbReference type="InterPro" id="IPR022398">
    <property type="entry name" value="Peptidase_S8_His-AS"/>
</dbReference>
<feature type="compositionally biased region" description="Gly residues" evidence="8">
    <location>
        <begin position="731"/>
        <end position="753"/>
    </location>
</feature>
<dbReference type="GO" id="GO:0004252">
    <property type="term" value="F:serine-type endopeptidase activity"/>
    <property type="evidence" value="ECO:0007669"/>
    <property type="project" value="UniProtKB-UniRule"/>
</dbReference>
<dbReference type="CDD" id="cd04848">
    <property type="entry name" value="Peptidases_S8_Autotransporter_serine_protease_like"/>
    <property type="match status" value="1"/>
</dbReference>
<dbReference type="EMBL" id="PYAL01000009">
    <property type="protein sequence ID" value="RXN83935.1"/>
    <property type="molecule type" value="Genomic_DNA"/>
</dbReference>
<feature type="active site" description="Charge relay system" evidence="6 7">
    <location>
        <position position="108"/>
    </location>
</feature>
<reference evidence="11 12" key="1">
    <citation type="journal article" date="2017" name="Int. J. Syst. Evol. Microbiol.">
        <title>Achromobacter aloeverae sp. nov., isolated from the root of Aloe vera (L.) Burm.f.</title>
        <authorList>
            <person name="Kuncharoen N."/>
            <person name="Muramatsu Y."/>
            <person name="Shibata C."/>
            <person name="Kamakura Y."/>
            <person name="Nakagawa Y."/>
            <person name="Tanasupawat S."/>
        </authorList>
    </citation>
    <scope>NUCLEOTIDE SEQUENCE [LARGE SCALE GENOMIC DNA]</scope>
    <source>
        <strain evidence="11 12">AVA-1</strain>
    </source>
</reference>
<dbReference type="Proteomes" id="UP000290849">
    <property type="component" value="Unassembled WGS sequence"/>
</dbReference>
<dbReference type="InterPro" id="IPR036852">
    <property type="entry name" value="Peptidase_S8/S53_dom_sf"/>
</dbReference>
<keyword evidence="3 9" id="KW-0732">Signal</keyword>
<dbReference type="PRINTS" id="PR00723">
    <property type="entry name" value="SUBTILISIN"/>
</dbReference>
<dbReference type="InterPro" id="IPR013425">
    <property type="entry name" value="Autotrns_rpt"/>
</dbReference>
<dbReference type="NCBIfam" id="TIGR02601">
    <property type="entry name" value="autotrns_rpt"/>
    <property type="match status" value="1"/>
</dbReference>
<evidence type="ECO:0000256" key="7">
    <source>
        <dbReference type="PROSITE-ProRule" id="PRU01240"/>
    </source>
</evidence>
<sequence length="1034" mass="106693">MTPSSRHATPILAPRKAVRLIPKFGALMLAQLLAPAAYATEDDWNLERVRANETYRQGKTGAGVLVGVVDDGIFADDPAFAGRIDPRSAGFDTDGNPDFRAQEAADNHGSMVAGILAGNGRHGDVRGIAPDARLLVARYRDWDDDTAYPAYTAAERPASRAIRHAVDAGASVLNLSFGPPTYPSAIHVEDADLDETGHLDDPEDAPHHEVRRHQIIEFDGRNGTLVQHETDAVAYAAAKDVLTVVSAGNEFIEQPASARNPSGNGMLPLITPAHTQGDLYRFVDVSAPGHDANDPRTYVYISPDDHRVAGLDYSHLQSSVITVVATDRADRIASYSNRCGDAWQWCIAAPGGDAKEGEETGKPGGYRLIGEGGQRQVGIGATSGAAPHVTGAAAIVRGEFPFLTASQTQEVILTTANRAGHLADRAIYGRGLLDAERAARGPGEFGAAGYGRFFDVDTKGHDGVFSNDIKGAGGLTKRGAGTLELSGANTYSGDTRVAGGTLRVSGSTTRSRTLVQQGATLTGSGTVGSTVAEGIVVPGGAGGKALTVAGDFTLRPQGVIRTALSSDDTLNHLVVTGTAKVQGGALQVTGVTSSQLGGQFAVIDAWQGVTGNFNQVQSDAPPLFAAVTTSVQGQRLVASVDRNPGGFGAVARTRNQRAVGRAADTLKPGNPVFEQLFNTRDAGTARNSLTRLVGDIHPSVTGTLAEQQSRVRASVLDRARAGGHDASAPQDGGGRAGGQTAGGHGGDAYGGDTHGGDSHGGDSHVWGQAFNYRGNLSSDGSAAALSRGGAGLIFGADTAVSSTTRLGGALALGDTRVNTRGAGAGQRADIGGVSLSGYGSTLAGTARLSYGASVGSNAIKTRRNTDFGTARARYQAWTAQIFGEAGLPTVLGGATVEPYAGLAYDHAHGKGFTESGGGPADLRGKGASQGNASSTLGVRARQAWSMGANGQLGLHGQAAWQHAYGNLTPETRMRLGDSATFTTQGLPRDRDALLVRAGATWAFSRNGSLRLGYGGAFGSRGKDQSVQAGLGWRY</sequence>
<dbReference type="InterPro" id="IPR023827">
    <property type="entry name" value="Peptidase_S8_Asp-AS"/>
</dbReference>
<dbReference type="PROSITE" id="PS51892">
    <property type="entry name" value="SUBTILASE"/>
    <property type="match status" value="1"/>
</dbReference>
<dbReference type="AlphaFoldDB" id="A0A4Q1HDL9"/>
<evidence type="ECO:0000313" key="12">
    <source>
        <dbReference type="Proteomes" id="UP000290849"/>
    </source>
</evidence>
<dbReference type="PROSITE" id="PS51208">
    <property type="entry name" value="AUTOTRANSPORTER"/>
    <property type="match status" value="1"/>
</dbReference>
<evidence type="ECO:0000256" key="6">
    <source>
        <dbReference type="PIRSR" id="PIRSR615500-1"/>
    </source>
</evidence>
<keyword evidence="5 7" id="KW-0720">Serine protease</keyword>
<dbReference type="InterPro" id="IPR000209">
    <property type="entry name" value="Peptidase_S8/S53_dom"/>
</dbReference>
<dbReference type="Pfam" id="PF00082">
    <property type="entry name" value="Peptidase_S8"/>
    <property type="match status" value="1"/>
</dbReference>
<dbReference type="InterPro" id="IPR006315">
    <property type="entry name" value="OM_autotransptr_brl_dom"/>
</dbReference>
<dbReference type="PANTHER" id="PTHR43806:SF11">
    <property type="entry name" value="CEREVISIN-RELATED"/>
    <property type="match status" value="1"/>
</dbReference>
<dbReference type="PANTHER" id="PTHR43806">
    <property type="entry name" value="PEPTIDASE S8"/>
    <property type="match status" value="1"/>
</dbReference>
<feature type="chain" id="PRO_5020843040" description="Autotransporter domain-containing protein" evidence="9">
    <location>
        <begin position="40"/>
        <end position="1034"/>
    </location>
</feature>
<dbReference type="InterPro" id="IPR050131">
    <property type="entry name" value="Peptidase_S8_subtilisin-like"/>
</dbReference>
<protein>
    <recommendedName>
        <fullName evidence="10">Autotransporter domain-containing protein</fullName>
    </recommendedName>
</protein>
<feature type="signal peptide" evidence="9">
    <location>
        <begin position="1"/>
        <end position="39"/>
    </location>
</feature>
<dbReference type="Gene3D" id="3.40.50.200">
    <property type="entry name" value="Peptidase S8/S53 domain"/>
    <property type="match status" value="1"/>
</dbReference>
<dbReference type="Pfam" id="PF12951">
    <property type="entry name" value="PATR"/>
    <property type="match status" value="1"/>
</dbReference>
<dbReference type="PROSITE" id="PS00136">
    <property type="entry name" value="SUBTILASE_ASP"/>
    <property type="match status" value="1"/>
</dbReference>
<keyword evidence="4 7" id="KW-0378">Hydrolase</keyword>
<accession>A0A4Q1HDL9</accession>
<feature type="active site" description="Charge relay system" evidence="6 7">
    <location>
        <position position="383"/>
    </location>
</feature>
<evidence type="ECO:0000259" key="10">
    <source>
        <dbReference type="PROSITE" id="PS51208"/>
    </source>
</evidence>
<dbReference type="PROSITE" id="PS00137">
    <property type="entry name" value="SUBTILASE_HIS"/>
    <property type="match status" value="1"/>
</dbReference>
<evidence type="ECO:0000256" key="9">
    <source>
        <dbReference type="SAM" id="SignalP"/>
    </source>
</evidence>
<dbReference type="GO" id="GO:0006508">
    <property type="term" value="P:proteolysis"/>
    <property type="evidence" value="ECO:0007669"/>
    <property type="project" value="UniProtKB-KW"/>
</dbReference>
<dbReference type="InterPro" id="IPR036709">
    <property type="entry name" value="Autotransporte_beta_dom_sf"/>
</dbReference>
<dbReference type="RefSeq" id="WP_129154048.1">
    <property type="nucleotide sequence ID" value="NZ_JBHSDO010000015.1"/>
</dbReference>
<organism evidence="11 12">
    <name type="scientific">Achromobacter aloeverae</name>
    <dbReference type="NCBI Taxonomy" id="1750518"/>
    <lineage>
        <taxon>Bacteria</taxon>
        <taxon>Pseudomonadati</taxon>
        <taxon>Pseudomonadota</taxon>
        <taxon>Betaproteobacteria</taxon>
        <taxon>Burkholderiales</taxon>
        <taxon>Alcaligenaceae</taxon>
        <taxon>Achromobacter</taxon>
    </lineage>
</organism>
<feature type="active site" description="Charge relay system" evidence="6 7">
    <location>
        <position position="70"/>
    </location>
</feature>
<evidence type="ECO:0000256" key="3">
    <source>
        <dbReference type="ARBA" id="ARBA00022729"/>
    </source>
</evidence>
<dbReference type="SMART" id="SM00869">
    <property type="entry name" value="Autotransporter"/>
    <property type="match status" value="1"/>
</dbReference>
<evidence type="ECO:0000256" key="5">
    <source>
        <dbReference type="ARBA" id="ARBA00022825"/>
    </source>
</evidence>
<comment type="caution">
    <text evidence="11">The sequence shown here is derived from an EMBL/GenBank/DDBJ whole genome shotgun (WGS) entry which is preliminary data.</text>
</comment>
<name>A0A4Q1HDL9_9BURK</name>
<evidence type="ECO:0000256" key="4">
    <source>
        <dbReference type="ARBA" id="ARBA00022801"/>
    </source>
</evidence>
<comment type="similarity">
    <text evidence="1 7">Belongs to the peptidase S8 family.</text>
</comment>
<feature type="region of interest" description="Disordered" evidence="8">
    <location>
        <begin position="718"/>
        <end position="762"/>
    </location>
</feature>
<dbReference type="OrthoDB" id="5760545at2"/>
<feature type="region of interest" description="Disordered" evidence="8">
    <location>
        <begin position="914"/>
        <end position="933"/>
    </location>
</feature>
<dbReference type="SUPFAM" id="SSF103515">
    <property type="entry name" value="Autotransporter"/>
    <property type="match status" value="1"/>
</dbReference>
<keyword evidence="12" id="KW-1185">Reference proteome</keyword>